<organism evidence="2 3">
    <name type="scientific">Methylobacterium iners</name>
    <dbReference type="NCBI Taxonomy" id="418707"/>
    <lineage>
        <taxon>Bacteria</taxon>
        <taxon>Pseudomonadati</taxon>
        <taxon>Pseudomonadota</taxon>
        <taxon>Alphaproteobacteria</taxon>
        <taxon>Hyphomicrobiales</taxon>
        <taxon>Methylobacteriaceae</taxon>
        <taxon>Methylobacterium</taxon>
    </lineage>
</organism>
<evidence type="ECO:0000256" key="1">
    <source>
        <dbReference type="SAM" id="SignalP"/>
    </source>
</evidence>
<evidence type="ECO:0008006" key="4">
    <source>
        <dbReference type="Google" id="ProtNLM"/>
    </source>
</evidence>
<keyword evidence="1" id="KW-0732">Signal</keyword>
<evidence type="ECO:0000313" key="3">
    <source>
        <dbReference type="Proteomes" id="UP001055125"/>
    </source>
</evidence>
<reference evidence="2" key="2">
    <citation type="submission" date="2021-08" db="EMBL/GenBank/DDBJ databases">
        <authorList>
            <person name="Tani A."/>
            <person name="Ola A."/>
            <person name="Ogura Y."/>
            <person name="Katsura K."/>
            <person name="Hayashi T."/>
        </authorList>
    </citation>
    <scope>NUCLEOTIDE SEQUENCE</scope>
    <source>
        <strain evidence="2">DSM 19015</strain>
    </source>
</reference>
<proteinExistence type="predicted"/>
<accession>A0ABQ4RZM1</accession>
<feature type="chain" id="PRO_5045082225" description="Lipoprotein" evidence="1">
    <location>
        <begin position="25"/>
        <end position="138"/>
    </location>
</feature>
<gene>
    <name evidence="2" type="ORF">OCOJLMKI_2282</name>
</gene>
<dbReference type="PROSITE" id="PS51257">
    <property type="entry name" value="PROKAR_LIPOPROTEIN"/>
    <property type="match status" value="1"/>
</dbReference>
<comment type="caution">
    <text evidence="2">The sequence shown here is derived from an EMBL/GenBank/DDBJ whole genome shotgun (WGS) entry which is preliminary data.</text>
</comment>
<dbReference type="Proteomes" id="UP001055125">
    <property type="component" value="Unassembled WGS sequence"/>
</dbReference>
<sequence>MPVRRPPMLLLGVALLTLSGCMRAGVPATATATPPTTFRERIAALALTQVQFGSVSLLPVRFEHSRITPFFEDGGRILYCVTSRMKGRSLFKPERPKVVIREEKGTERLSIVANEDEVCEGHRTEPFPELNALGNRAG</sequence>
<dbReference type="RefSeq" id="WP_238244220.1">
    <property type="nucleotide sequence ID" value="NZ_BPQP01000033.1"/>
</dbReference>
<feature type="signal peptide" evidence="1">
    <location>
        <begin position="1"/>
        <end position="24"/>
    </location>
</feature>
<reference evidence="2" key="1">
    <citation type="journal article" date="2021" name="Front. Microbiol.">
        <title>Comprehensive Comparative Genomics and Phenotyping of Methylobacterium Species.</title>
        <authorList>
            <person name="Alessa O."/>
            <person name="Ogura Y."/>
            <person name="Fujitani Y."/>
            <person name="Takami H."/>
            <person name="Hayashi T."/>
            <person name="Sahin N."/>
            <person name="Tani A."/>
        </authorList>
    </citation>
    <scope>NUCLEOTIDE SEQUENCE</scope>
    <source>
        <strain evidence="2">DSM 19015</strain>
    </source>
</reference>
<keyword evidence="3" id="KW-1185">Reference proteome</keyword>
<dbReference type="EMBL" id="BPQP01000033">
    <property type="protein sequence ID" value="GJD95073.1"/>
    <property type="molecule type" value="Genomic_DNA"/>
</dbReference>
<evidence type="ECO:0000313" key="2">
    <source>
        <dbReference type="EMBL" id="GJD95073.1"/>
    </source>
</evidence>
<name>A0ABQ4RZM1_9HYPH</name>
<protein>
    <recommendedName>
        <fullName evidence="4">Lipoprotein</fullName>
    </recommendedName>
</protein>